<sequence>VFEAFRIYQQAYVDEHSLTEFLTGPSFSIYSAEPIGTSSGLRYYQENAQHLVEVMESTPGCGTADNSTPADIATASTLQERFGGDCPNVAAELQQISDAYGYALARIEETNKQDFNTTYDKVWMPSDVVTAISPFLNRNLHIDPAGSAMDAGKHVLSSPPGSEKWKVAKTLDEVLVIDDVFSEEAIEKIRLFTDRSTLFHAQKPGGYQGAYLTEGFSAPVLAQAFAELQAALPSILCKHRLTNAWAYKYDSYDGVENVSTKTGKANQPSDGIGVHADSAAVNINCWLVPDSSISDPEYGGMKVWPTRPPLDWDTSYYNQGDHMLIEQEDDGVFRYRQRANLNYVEMNQFIKTHEPQVIPYKKNRCVIFDSALLHATNKVRFRKGIRNRRINLTFLAGLMRDTCEAVEERSKAGRAAAVMHRK</sequence>
<accession>A0A813G6P0</accession>
<dbReference type="Proteomes" id="UP000654075">
    <property type="component" value="Unassembled WGS sequence"/>
</dbReference>
<dbReference type="EMBL" id="CAJNNV010027850">
    <property type="protein sequence ID" value="CAE8621951.1"/>
    <property type="molecule type" value="Genomic_DNA"/>
</dbReference>
<reference evidence="1" key="1">
    <citation type="submission" date="2021-02" db="EMBL/GenBank/DDBJ databases">
        <authorList>
            <person name="Dougan E. K."/>
            <person name="Rhodes N."/>
            <person name="Thang M."/>
            <person name="Chan C."/>
        </authorList>
    </citation>
    <scope>NUCLEOTIDE SEQUENCE</scope>
</reference>
<evidence type="ECO:0000313" key="1">
    <source>
        <dbReference type="EMBL" id="CAE8621951.1"/>
    </source>
</evidence>
<comment type="caution">
    <text evidence="1">The sequence shown here is derived from an EMBL/GenBank/DDBJ whole genome shotgun (WGS) entry which is preliminary data.</text>
</comment>
<dbReference type="AlphaFoldDB" id="A0A813G6P0"/>
<name>A0A813G6P0_POLGL</name>
<dbReference type="OrthoDB" id="413556at2759"/>
<proteinExistence type="predicted"/>
<keyword evidence="2" id="KW-1185">Reference proteome</keyword>
<organism evidence="1 2">
    <name type="scientific">Polarella glacialis</name>
    <name type="common">Dinoflagellate</name>
    <dbReference type="NCBI Taxonomy" id="89957"/>
    <lineage>
        <taxon>Eukaryota</taxon>
        <taxon>Sar</taxon>
        <taxon>Alveolata</taxon>
        <taxon>Dinophyceae</taxon>
        <taxon>Suessiales</taxon>
        <taxon>Suessiaceae</taxon>
        <taxon>Polarella</taxon>
    </lineage>
</organism>
<feature type="non-terminal residue" evidence="1">
    <location>
        <position position="1"/>
    </location>
</feature>
<gene>
    <name evidence="1" type="ORF">PGLA1383_LOCUS39469</name>
</gene>
<evidence type="ECO:0000313" key="2">
    <source>
        <dbReference type="Proteomes" id="UP000654075"/>
    </source>
</evidence>
<protein>
    <submittedName>
        <fullName evidence="1">Uncharacterized protein</fullName>
    </submittedName>
</protein>